<dbReference type="SUPFAM" id="SSF53649">
    <property type="entry name" value="Alkaline phosphatase-like"/>
    <property type="match status" value="1"/>
</dbReference>
<gene>
    <name evidence="2" type="ORF">S01H1_07871</name>
</gene>
<protein>
    <recommendedName>
        <fullName evidence="3">Sulfatase N-terminal domain-containing protein</fullName>
    </recommendedName>
</protein>
<keyword evidence="1" id="KW-0472">Membrane</keyword>
<keyword evidence="1" id="KW-0812">Transmembrane</keyword>
<name>X0RTH1_9ZZZZ</name>
<dbReference type="Pfam" id="PF01663">
    <property type="entry name" value="Phosphodiest"/>
    <property type="match status" value="1"/>
</dbReference>
<feature type="transmembrane region" description="Helical" evidence="1">
    <location>
        <begin position="7"/>
        <end position="27"/>
    </location>
</feature>
<dbReference type="InterPro" id="IPR002591">
    <property type="entry name" value="Phosphodiest/P_Trfase"/>
</dbReference>
<evidence type="ECO:0000256" key="1">
    <source>
        <dbReference type="SAM" id="Phobius"/>
    </source>
</evidence>
<dbReference type="InterPro" id="IPR017850">
    <property type="entry name" value="Alkaline_phosphatase_core_sf"/>
</dbReference>
<dbReference type="EMBL" id="BARS01004039">
    <property type="protein sequence ID" value="GAF72083.1"/>
    <property type="molecule type" value="Genomic_DNA"/>
</dbReference>
<keyword evidence="1" id="KW-1133">Transmembrane helix</keyword>
<reference evidence="2" key="1">
    <citation type="journal article" date="2014" name="Front. Microbiol.">
        <title>High frequency of phylogenetically diverse reductive dehalogenase-homologous genes in deep subseafloor sedimentary metagenomes.</title>
        <authorList>
            <person name="Kawai M."/>
            <person name="Futagami T."/>
            <person name="Toyoda A."/>
            <person name="Takaki Y."/>
            <person name="Nishi S."/>
            <person name="Hori S."/>
            <person name="Arai W."/>
            <person name="Tsubouchi T."/>
            <person name="Morono Y."/>
            <person name="Uchiyama I."/>
            <person name="Ito T."/>
            <person name="Fujiyama A."/>
            <person name="Inagaki F."/>
            <person name="Takami H."/>
        </authorList>
    </citation>
    <scope>NUCLEOTIDE SEQUENCE</scope>
    <source>
        <strain evidence="2">Expedition CK06-06</strain>
    </source>
</reference>
<sequence>RVLVQDSVGWGIAAVLAVATGSAVRRFGSDRGWRIAFSIVMVALPVVRVMTSPTPPRQYLEVEPQPIGEPNRQLLVIGLEGLDTKVLLADAASASYPHLARLREEGVRAPLTPHRPYLRWALWTSVATGTYPGRHGVKAHRGWDLPLVFSETLRLLPWTPEGSRMILPWGLSKQVPPPPATVAPLWSRLDASGIATEVIGWPGSWGDDPSLQTEQSDEVGAGLEPSMRASLEAALEPFPDRRSRIWSAIVRDQTRVELAVDALEADVGNVWIHLETLSMARRYHEPLRPRHTRERLFLELVMELVDGQLGELLGASDGQTLVAVVSPFGLAPPGSFERMKRLFGGGEDWHTSAEGLPDGLFILLGEGVDSGRRVQPVNPPDVAPTLCYLLGLPVAQYMEGSVVVGMVTPSFLEEHPLRVVD</sequence>
<dbReference type="AlphaFoldDB" id="X0RTH1"/>
<proteinExistence type="predicted"/>
<feature type="non-terminal residue" evidence="2">
    <location>
        <position position="1"/>
    </location>
</feature>
<evidence type="ECO:0008006" key="3">
    <source>
        <dbReference type="Google" id="ProtNLM"/>
    </source>
</evidence>
<evidence type="ECO:0000313" key="2">
    <source>
        <dbReference type="EMBL" id="GAF72083.1"/>
    </source>
</evidence>
<organism evidence="2">
    <name type="scientific">marine sediment metagenome</name>
    <dbReference type="NCBI Taxonomy" id="412755"/>
    <lineage>
        <taxon>unclassified sequences</taxon>
        <taxon>metagenomes</taxon>
        <taxon>ecological metagenomes</taxon>
    </lineage>
</organism>
<accession>X0RTH1</accession>
<comment type="caution">
    <text evidence="2">The sequence shown here is derived from an EMBL/GenBank/DDBJ whole genome shotgun (WGS) entry which is preliminary data.</text>
</comment>
<dbReference type="Gene3D" id="3.40.720.10">
    <property type="entry name" value="Alkaline Phosphatase, subunit A"/>
    <property type="match status" value="1"/>
</dbReference>